<dbReference type="Gene3D" id="3.40.50.150">
    <property type="entry name" value="Vaccinia Virus protein VP39"/>
    <property type="match status" value="1"/>
</dbReference>
<name>A0A1G2D0P9_9BACT</name>
<dbReference type="Pfam" id="PF00501">
    <property type="entry name" value="AMP-binding"/>
    <property type="match status" value="1"/>
</dbReference>
<evidence type="ECO:0000313" key="4">
    <source>
        <dbReference type="Proteomes" id="UP000177996"/>
    </source>
</evidence>
<dbReference type="PANTHER" id="PTHR36932">
    <property type="entry name" value="CAPSULAR POLYSACCHARIDE BIOSYNTHESIS PROTEIN"/>
    <property type="match status" value="1"/>
</dbReference>
<dbReference type="Proteomes" id="UP000177996">
    <property type="component" value="Unassembled WGS sequence"/>
</dbReference>
<dbReference type="EMBL" id="MHLL01000066">
    <property type="protein sequence ID" value="OGZ07204.1"/>
    <property type="molecule type" value="Genomic_DNA"/>
</dbReference>
<organism evidence="3 4">
    <name type="scientific">Candidatus Lloydbacteria bacterium RIFCSPHIGHO2_02_FULL_50_13</name>
    <dbReference type="NCBI Taxonomy" id="1798661"/>
    <lineage>
        <taxon>Bacteria</taxon>
        <taxon>Candidatus Lloydiibacteriota</taxon>
    </lineage>
</organism>
<dbReference type="Gene3D" id="3.40.50.12780">
    <property type="entry name" value="N-terminal domain of ligase-like"/>
    <property type="match status" value="1"/>
</dbReference>
<dbReference type="AlphaFoldDB" id="A0A1G2D0P9"/>
<dbReference type="InterPro" id="IPR041698">
    <property type="entry name" value="Methyltransf_25"/>
</dbReference>
<dbReference type="PANTHER" id="PTHR36932:SF1">
    <property type="entry name" value="CAPSULAR POLYSACCHARIDE BIOSYNTHESIS PROTEIN"/>
    <property type="match status" value="1"/>
</dbReference>
<accession>A0A1G2D0P9</accession>
<feature type="domain" description="AMP-dependent synthetase/ligase" evidence="1">
    <location>
        <begin position="387"/>
        <end position="580"/>
    </location>
</feature>
<proteinExistence type="predicted"/>
<gene>
    <name evidence="3" type="ORF">A3D65_00745</name>
</gene>
<feature type="domain" description="Methyltransferase" evidence="2">
    <location>
        <begin position="66"/>
        <end position="148"/>
    </location>
</feature>
<dbReference type="InterPro" id="IPR053158">
    <property type="entry name" value="CapK_Type1_Caps_Biosynth"/>
</dbReference>
<sequence>MLTNESHDKKNHHVYWERTAGLWERTPSPVRPSTGDCAIYREFLEMAGKKQNILVLGATPELRDIAAQAAGSRVHVADFSRAMLSSMTRLAEHADPDKEIWIEENWLDLALPKNSFDVILGDLILQQIPPPFETRLLEKISSLLAPSGSFIGRFQFLDPAFSPQDAERIIAHELQKPIPDQEKIIPLKLRVLWCSVDLKNRTLDRKLSARLIDEYMREHNIKSPLLEAVKRQLLKAEDAYRKWSPPTEKELSLLLKRHFLVVGKTHANDYEDAHCYPLFILARRDHETMRQRLNFHFELWSRIRFMPRFFVRLWQLRELKKTVRLAYEHVPFYRSLMDSAHVRPDDIGRLQDLGHLPATSKLLFREQASENLLHHSFPFRYVRWTETSGSTGEPFCIPRTSLSLLFKDGRYNIHYWHQALLDQGVSYRAIHNTLRVAHIRTLPEKEPSAVYFFRPIGAVREDPKEVITALKEFHPEVFKAPPTVMIELVRAAERLGLGKLPTPRYLISYGESFDPGQRKIIEDAFGTRVFDHYGLEEVGIIGADCEEHNGIHVNEESYIVEILDDDGNVVEAGTSGRIIVTYFYNYVMPFIRYDTGDRGRLLTDPCPCGRSSPRLSVEGWRGSFLTIAGRKIHSAEFTAVLRSFSKNVLRYQIVKTGPEHLTLRIIPLKQFTAETAQQIKAGFAAQFSFEPELELVDSISFTARGKTMVIVDEAKGH</sequence>
<evidence type="ECO:0000259" key="1">
    <source>
        <dbReference type="Pfam" id="PF00501"/>
    </source>
</evidence>
<dbReference type="InterPro" id="IPR042099">
    <property type="entry name" value="ANL_N_sf"/>
</dbReference>
<protein>
    <recommendedName>
        <fullName evidence="5">Methyltransferase domain-containing protein</fullName>
    </recommendedName>
</protein>
<dbReference type="InterPro" id="IPR029063">
    <property type="entry name" value="SAM-dependent_MTases_sf"/>
</dbReference>
<dbReference type="InterPro" id="IPR000873">
    <property type="entry name" value="AMP-dep_synth/lig_dom"/>
</dbReference>
<comment type="caution">
    <text evidence="3">The sequence shown here is derived from an EMBL/GenBank/DDBJ whole genome shotgun (WGS) entry which is preliminary data.</text>
</comment>
<dbReference type="SUPFAM" id="SSF53335">
    <property type="entry name" value="S-adenosyl-L-methionine-dependent methyltransferases"/>
    <property type="match status" value="1"/>
</dbReference>
<dbReference type="SUPFAM" id="SSF56801">
    <property type="entry name" value="Acetyl-CoA synthetase-like"/>
    <property type="match status" value="1"/>
</dbReference>
<evidence type="ECO:0000259" key="2">
    <source>
        <dbReference type="Pfam" id="PF13649"/>
    </source>
</evidence>
<reference evidence="3 4" key="1">
    <citation type="journal article" date="2016" name="Nat. Commun.">
        <title>Thousands of microbial genomes shed light on interconnected biogeochemical processes in an aquifer system.</title>
        <authorList>
            <person name="Anantharaman K."/>
            <person name="Brown C.T."/>
            <person name="Hug L.A."/>
            <person name="Sharon I."/>
            <person name="Castelle C.J."/>
            <person name="Probst A.J."/>
            <person name="Thomas B.C."/>
            <person name="Singh A."/>
            <person name="Wilkins M.J."/>
            <person name="Karaoz U."/>
            <person name="Brodie E.L."/>
            <person name="Williams K.H."/>
            <person name="Hubbard S.S."/>
            <person name="Banfield J.F."/>
        </authorList>
    </citation>
    <scope>NUCLEOTIDE SEQUENCE [LARGE SCALE GENOMIC DNA]</scope>
</reference>
<dbReference type="Pfam" id="PF13649">
    <property type="entry name" value="Methyltransf_25"/>
    <property type="match status" value="1"/>
</dbReference>
<evidence type="ECO:0000313" key="3">
    <source>
        <dbReference type="EMBL" id="OGZ07204.1"/>
    </source>
</evidence>
<dbReference type="STRING" id="1798661.A3D65_00745"/>
<evidence type="ECO:0008006" key="5">
    <source>
        <dbReference type="Google" id="ProtNLM"/>
    </source>
</evidence>